<evidence type="ECO:0000256" key="3">
    <source>
        <dbReference type="ARBA" id="ARBA00023082"/>
    </source>
</evidence>
<keyword evidence="4" id="KW-0804">Transcription</keyword>
<proteinExistence type="inferred from homology"/>
<dbReference type="InterPro" id="IPR007627">
    <property type="entry name" value="RNA_pol_sigma70_r2"/>
</dbReference>
<dbReference type="PANTHER" id="PTHR43133">
    <property type="entry name" value="RNA POLYMERASE ECF-TYPE SIGMA FACTO"/>
    <property type="match status" value="1"/>
</dbReference>
<dbReference type="Pfam" id="PF08281">
    <property type="entry name" value="Sigma70_r4_2"/>
    <property type="match status" value="1"/>
</dbReference>
<dbReference type="SUPFAM" id="SSF88659">
    <property type="entry name" value="Sigma3 and sigma4 domains of RNA polymerase sigma factors"/>
    <property type="match status" value="1"/>
</dbReference>
<evidence type="ECO:0000313" key="7">
    <source>
        <dbReference type="EMBL" id="SOD13782.1"/>
    </source>
</evidence>
<evidence type="ECO:0000259" key="6">
    <source>
        <dbReference type="Pfam" id="PF08281"/>
    </source>
</evidence>
<gene>
    <name evidence="7" type="ORF">SAMN06297358_1235</name>
</gene>
<sequence>MNKFSADYRHQVLLDASEGDEKAFAELFYEYSSNLLAFARKLSNNPSEAEEIIQNVFIRVWIHRDKLSEIENIKSWLYKFVVNESLTYIRKRGVRDRADLQFRTKAAIADNNIDKMVDLNELKRIVAKAVDCLPEQRKNIYNLSRNEGLSISQISELLNISPHTVKNTLVTSLKFIRDYLKKYGYSSYVFILLVIS</sequence>
<dbReference type="InterPro" id="IPR014284">
    <property type="entry name" value="RNA_pol_sigma-70_dom"/>
</dbReference>
<keyword evidence="2" id="KW-0805">Transcription regulation</keyword>
<dbReference type="Gene3D" id="1.10.10.10">
    <property type="entry name" value="Winged helix-like DNA-binding domain superfamily/Winged helix DNA-binding domain"/>
    <property type="match status" value="1"/>
</dbReference>
<dbReference type="OrthoDB" id="799938at2"/>
<dbReference type="InterPro" id="IPR039425">
    <property type="entry name" value="RNA_pol_sigma-70-like"/>
</dbReference>
<evidence type="ECO:0000256" key="4">
    <source>
        <dbReference type="ARBA" id="ARBA00023163"/>
    </source>
</evidence>
<dbReference type="InterPro" id="IPR013325">
    <property type="entry name" value="RNA_pol_sigma_r2"/>
</dbReference>
<protein>
    <submittedName>
        <fullName evidence="7">RNA polymerase sigma-70 factor, ECF subfamily</fullName>
    </submittedName>
</protein>
<dbReference type="GO" id="GO:0006352">
    <property type="term" value="P:DNA-templated transcription initiation"/>
    <property type="evidence" value="ECO:0007669"/>
    <property type="project" value="InterPro"/>
</dbReference>
<dbReference type="NCBIfam" id="TIGR02937">
    <property type="entry name" value="sigma70-ECF"/>
    <property type="match status" value="1"/>
</dbReference>
<dbReference type="PANTHER" id="PTHR43133:SF46">
    <property type="entry name" value="RNA POLYMERASE SIGMA-70 FACTOR ECF SUBFAMILY"/>
    <property type="match status" value="1"/>
</dbReference>
<evidence type="ECO:0000313" key="8">
    <source>
        <dbReference type="Proteomes" id="UP000219281"/>
    </source>
</evidence>
<dbReference type="InterPro" id="IPR036388">
    <property type="entry name" value="WH-like_DNA-bd_sf"/>
</dbReference>
<evidence type="ECO:0000259" key="5">
    <source>
        <dbReference type="Pfam" id="PF04542"/>
    </source>
</evidence>
<keyword evidence="3" id="KW-0731">Sigma factor</keyword>
<dbReference type="Pfam" id="PF04542">
    <property type="entry name" value="Sigma70_r2"/>
    <property type="match status" value="1"/>
</dbReference>
<dbReference type="Gene3D" id="1.10.1740.10">
    <property type="match status" value="1"/>
</dbReference>
<dbReference type="RefSeq" id="WP_097129989.1">
    <property type="nucleotide sequence ID" value="NZ_OCMT01000002.1"/>
</dbReference>
<dbReference type="NCBIfam" id="TIGR02985">
    <property type="entry name" value="Sig70_bacteroi1"/>
    <property type="match status" value="1"/>
</dbReference>
<dbReference type="InterPro" id="IPR014327">
    <property type="entry name" value="RNA_pol_sigma70_bacteroid"/>
</dbReference>
<reference evidence="8" key="1">
    <citation type="submission" date="2017-09" db="EMBL/GenBank/DDBJ databases">
        <authorList>
            <person name="Varghese N."/>
            <person name="Submissions S."/>
        </authorList>
    </citation>
    <scope>NUCLEOTIDE SEQUENCE [LARGE SCALE GENOMIC DNA]</scope>
    <source>
        <strain evidence="8">CGMCC 1.12803</strain>
    </source>
</reference>
<dbReference type="GO" id="GO:0003677">
    <property type="term" value="F:DNA binding"/>
    <property type="evidence" value="ECO:0007669"/>
    <property type="project" value="InterPro"/>
</dbReference>
<dbReference type="InterPro" id="IPR013324">
    <property type="entry name" value="RNA_pol_sigma_r3/r4-like"/>
</dbReference>
<feature type="domain" description="RNA polymerase sigma-70 region 2" evidence="5">
    <location>
        <begin position="29"/>
        <end position="93"/>
    </location>
</feature>
<organism evidence="7 8">
    <name type="scientific">Pedobacter xixiisoli</name>
    <dbReference type="NCBI Taxonomy" id="1476464"/>
    <lineage>
        <taxon>Bacteria</taxon>
        <taxon>Pseudomonadati</taxon>
        <taxon>Bacteroidota</taxon>
        <taxon>Sphingobacteriia</taxon>
        <taxon>Sphingobacteriales</taxon>
        <taxon>Sphingobacteriaceae</taxon>
        <taxon>Pedobacter</taxon>
    </lineage>
</organism>
<name>A0A285ZVW4_9SPHI</name>
<feature type="domain" description="RNA polymerase sigma factor 70 region 4 type 2" evidence="6">
    <location>
        <begin position="125"/>
        <end position="173"/>
    </location>
</feature>
<comment type="similarity">
    <text evidence="1">Belongs to the sigma-70 factor family. ECF subfamily.</text>
</comment>
<dbReference type="InterPro" id="IPR013249">
    <property type="entry name" value="RNA_pol_sigma70_r4_t2"/>
</dbReference>
<evidence type="ECO:0000256" key="2">
    <source>
        <dbReference type="ARBA" id="ARBA00023015"/>
    </source>
</evidence>
<dbReference type="SUPFAM" id="SSF88946">
    <property type="entry name" value="Sigma2 domain of RNA polymerase sigma factors"/>
    <property type="match status" value="1"/>
</dbReference>
<dbReference type="Proteomes" id="UP000219281">
    <property type="component" value="Unassembled WGS sequence"/>
</dbReference>
<keyword evidence="8" id="KW-1185">Reference proteome</keyword>
<evidence type="ECO:0000256" key="1">
    <source>
        <dbReference type="ARBA" id="ARBA00010641"/>
    </source>
</evidence>
<dbReference type="EMBL" id="OCMT01000002">
    <property type="protein sequence ID" value="SOD13782.1"/>
    <property type="molecule type" value="Genomic_DNA"/>
</dbReference>
<accession>A0A285ZVW4</accession>
<dbReference type="AlphaFoldDB" id="A0A285ZVW4"/>
<dbReference type="GO" id="GO:0016987">
    <property type="term" value="F:sigma factor activity"/>
    <property type="evidence" value="ECO:0007669"/>
    <property type="project" value="UniProtKB-KW"/>
</dbReference>